<dbReference type="Proteomes" id="UP001153069">
    <property type="component" value="Unassembled WGS sequence"/>
</dbReference>
<reference evidence="2" key="1">
    <citation type="submission" date="2020-06" db="EMBL/GenBank/DDBJ databases">
        <authorList>
            <consortium name="Plant Systems Biology data submission"/>
        </authorList>
    </citation>
    <scope>NUCLEOTIDE SEQUENCE</scope>
    <source>
        <strain evidence="2">D6</strain>
    </source>
</reference>
<feature type="region of interest" description="Disordered" evidence="1">
    <location>
        <begin position="134"/>
        <end position="160"/>
    </location>
</feature>
<protein>
    <submittedName>
        <fullName evidence="2">Uncharacterized protein</fullName>
    </submittedName>
</protein>
<organism evidence="2 3">
    <name type="scientific">Seminavis robusta</name>
    <dbReference type="NCBI Taxonomy" id="568900"/>
    <lineage>
        <taxon>Eukaryota</taxon>
        <taxon>Sar</taxon>
        <taxon>Stramenopiles</taxon>
        <taxon>Ochrophyta</taxon>
        <taxon>Bacillariophyta</taxon>
        <taxon>Bacillariophyceae</taxon>
        <taxon>Bacillariophycidae</taxon>
        <taxon>Naviculales</taxon>
        <taxon>Naviculaceae</taxon>
        <taxon>Seminavis</taxon>
    </lineage>
</organism>
<feature type="region of interest" description="Disordered" evidence="1">
    <location>
        <begin position="180"/>
        <end position="209"/>
    </location>
</feature>
<proteinExistence type="predicted"/>
<dbReference type="AlphaFoldDB" id="A0A9N8DJL8"/>
<feature type="compositionally biased region" description="Basic residues" evidence="1">
    <location>
        <begin position="269"/>
        <end position="279"/>
    </location>
</feature>
<feature type="compositionally biased region" description="Polar residues" evidence="1">
    <location>
        <begin position="142"/>
        <end position="151"/>
    </location>
</feature>
<feature type="region of interest" description="Disordered" evidence="1">
    <location>
        <begin position="1"/>
        <end position="103"/>
    </location>
</feature>
<name>A0A9N8DJL8_9STRA</name>
<feature type="compositionally biased region" description="Basic and acidic residues" evidence="1">
    <location>
        <begin position="35"/>
        <end position="54"/>
    </location>
</feature>
<keyword evidence="3" id="KW-1185">Reference proteome</keyword>
<evidence type="ECO:0000313" key="2">
    <source>
        <dbReference type="EMBL" id="CAB9504198.1"/>
    </source>
</evidence>
<gene>
    <name evidence="2" type="ORF">SEMRO_189_G081450.1</name>
</gene>
<evidence type="ECO:0000256" key="1">
    <source>
        <dbReference type="SAM" id="MobiDB-lite"/>
    </source>
</evidence>
<comment type="caution">
    <text evidence="2">The sequence shown here is derived from an EMBL/GenBank/DDBJ whole genome shotgun (WGS) entry which is preliminary data.</text>
</comment>
<feature type="region of interest" description="Disordered" evidence="1">
    <location>
        <begin position="256"/>
        <end position="279"/>
    </location>
</feature>
<dbReference type="EMBL" id="CAICTM010000188">
    <property type="protein sequence ID" value="CAB9504198.1"/>
    <property type="molecule type" value="Genomic_DNA"/>
</dbReference>
<sequence length="279" mass="30622">MSPPPMSPASPKFGFFTQESPQVLPPTSPLKGRGKPKDDRNYETPQKENIEPQKKTSKRPPLTPAGAPAPKLSHVQVPSIEKQINQQLADSMRQEDASGRYSGGHMNYGESPFMFMLADVFITSRTKTHRLAWCDRGGKSGSPDSQATQPFPSEDEEEEVVDEGTLKQWLIEESESNARILKKLGTPTPKKKKQPENGGGKKLKLPKGGKAKVDNIVKKIREAVTTQFATNPRLMEMSADEIANRLAAVAMEVSTEAAARPSAVNHARSIAKKKNPQDI</sequence>
<accession>A0A9N8DJL8</accession>
<evidence type="ECO:0000313" key="3">
    <source>
        <dbReference type="Proteomes" id="UP001153069"/>
    </source>
</evidence>